<dbReference type="EMBL" id="JAAGWD010000002">
    <property type="protein sequence ID" value="NEM97197.1"/>
    <property type="molecule type" value="Genomic_DNA"/>
</dbReference>
<gene>
    <name evidence="1" type="ORF">GXP69_05790</name>
</gene>
<evidence type="ECO:0000313" key="1">
    <source>
        <dbReference type="EMBL" id="NEM97197.1"/>
    </source>
</evidence>
<accession>A0A6B3LUF4</accession>
<dbReference type="Proteomes" id="UP000474777">
    <property type="component" value="Unassembled WGS sequence"/>
</dbReference>
<dbReference type="AlphaFoldDB" id="A0A6B3LUF4"/>
<sequence>MLSNHLVDGQPNPAMIQVVPYFKGLIYFLMLGAEALSIDENAAMVGRGFLPA</sequence>
<keyword evidence="2" id="KW-1185">Reference proteome</keyword>
<name>A0A6B3LUF4_9BACT</name>
<reference evidence="1 2" key="1">
    <citation type="submission" date="2020-02" db="EMBL/GenBank/DDBJ databases">
        <authorList>
            <person name="Kim M.K."/>
        </authorList>
    </citation>
    <scope>NUCLEOTIDE SEQUENCE [LARGE SCALE GENOMIC DNA]</scope>
    <source>
        <strain evidence="1 2">BT327</strain>
    </source>
</reference>
<comment type="caution">
    <text evidence="1">The sequence shown here is derived from an EMBL/GenBank/DDBJ whole genome shotgun (WGS) entry which is preliminary data.</text>
</comment>
<organism evidence="1 2">
    <name type="scientific">Pontibacter burrus</name>
    <dbReference type="NCBI Taxonomy" id="2704466"/>
    <lineage>
        <taxon>Bacteria</taxon>
        <taxon>Pseudomonadati</taxon>
        <taxon>Bacteroidota</taxon>
        <taxon>Cytophagia</taxon>
        <taxon>Cytophagales</taxon>
        <taxon>Hymenobacteraceae</taxon>
        <taxon>Pontibacter</taxon>
    </lineage>
</organism>
<protein>
    <submittedName>
        <fullName evidence="1">Uncharacterized protein</fullName>
    </submittedName>
</protein>
<evidence type="ECO:0000313" key="2">
    <source>
        <dbReference type="Proteomes" id="UP000474777"/>
    </source>
</evidence>
<proteinExistence type="predicted"/>